<reference evidence="1" key="1">
    <citation type="submission" date="2024-09" db="EMBL/GenBank/DDBJ databases">
        <title>Black Yeasts Isolated from many extreme environments.</title>
        <authorList>
            <person name="Coleine C."/>
            <person name="Stajich J.E."/>
            <person name="Selbmann L."/>
        </authorList>
    </citation>
    <scope>NUCLEOTIDE SEQUENCE</scope>
    <source>
        <strain evidence="1">CCFEE 5737</strain>
    </source>
</reference>
<evidence type="ECO:0000313" key="1">
    <source>
        <dbReference type="EMBL" id="KAK3078112.1"/>
    </source>
</evidence>
<proteinExistence type="predicted"/>
<sequence length="418" mass="48410">ELTDGFAERVIFSWYFHSCNQYAEGFPDIDEHRTTDYCWPQAMLSCAVRVHKILSDILTGEPYTFPEKTDPEHVAVCISELIAYAQYYMMWDVVRTAVCKMYLEHPYSMVYATRYPFISLALAIKSEAQELFEKAMRFIVESRYLKKLLHQAATLDTGYNDRNKPHLYRRLLLKFGRKKSKEDKADFLVDGLYSQWLAQSFLASNERGLGRLEVDLQWRRFHEDQEVCSKEAQLYGNVHLACKQITSAYENQNTLIFGADAAQRLAKQFSFVGVNWKTEKVAEYLQARLLKKLAVVYYAIKPVLDTHEPFKTRLNLSGSGYLSQVSFSDEDMPWHNTDNQETKSKQKGSREGAVDDLEAAETQFRIPGKIMEITPVLDEWAAAVGFLVFEFDELLSFLEMERETAEGRQKRLDAMLEV</sequence>
<feature type="non-terminal residue" evidence="1">
    <location>
        <position position="1"/>
    </location>
</feature>
<dbReference type="EMBL" id="JAWDJW010002188">
    <property type="protein sequence ID" value="KAK3078112.1"/>
    <property type="molecule type" value="Genomic_DNA"/>
</dbReference>
<comment type="caution">
    <text evidence="1">The sequence shown here is derived from an EMBL/GenBank/DDBJ whole genome shotgun (WGS) entry which is preliminary data.</text>
</comment>
<organism evidence="1 2">
    <name type="scientific">Coniosporium uncinatum</name>
    <dbReference type="NCBI Taxonomy" id="93489"/>
    <lineage>
        <taxon>Eukaryota</taxon>
        <taxon>Fungi</taxon>
        <taxon>Dikarya</taxon>
        <taxon>Ascomycota</taxon>
        <taxon>Pezizomycotina</taxon>
        <taxon>Dothideomycetes</taxon>
        <taxon>Dothideomycetes incertae sedis</taxon>
        <taxon>Coniosporium</taxon>
    </lineage>
</organism>
<accession>A0ACC3DND8</accession>
<dbReference type="Proteomes" id="UP001186974">
    <property type="component" value="Unassembled WGS sequence"/>
</dbReference>
<gene>
    <name evidence="1" type="ORF">LTS18_008411</name>
</gene>
<keyword evidence="2" id="KW-1185">Reference proteome</keyword>
<evidence type="ECO:0000313" key="2">
    <source>
        <dbReference type="Proteomes" id="UP001186974"/>
    </source>
</evidence>
<protein>
    <submittedName>
        <fullName evidence="1">Uncharacterized protein</fullName>
    </submittedName>
</protein>
<name>A0ACC3DND8_9PEZI</name>